<comment type="caution">
    <text evidence="3">The sequence shown here is derived from an EMBL/GenBank/DDBJ whole genome shotgun (WGS) entry which is preliminary data.</text>
</comment>
<keyword evidence="4" id="KW-1185">Reference proteome</keyword>
<evidence type="ECO:0000256" key="1">
    <source>
        <dbReference type="SAM" id="Phobius"/>
    </source>
</evidence>
<proteinExistence type="predicted"/>
<dbReference type="Proteomes" id="UP001208570">
    <property type="component" value="Unassembled WGS sequence"/>
</dbReference>
<dbReference type="AlphaFoldDB" id="A0AAD9JQ83"/>
<dbReference type="EMBL" id="JAODUP010000196">
    <property type="protein sequence ID" value="KAK2157182.1"/>
    <property type="molecule type" value="Genomic_DNA"/>
</dbReference>
<accession>A0AAD9JQ83</accession>
<dbReference type="InterPro" id="IPR002123">
    <property type="entry name" value="Plipid/glycerol_acylTrfase"/>
</dbReference>
<dbReference type="Pfam" id="PF01553">
    <property type="entry name" value="Acyltransferase"/>
    <property type="match status" value="1"/>
</dbReference>
<dbReference type="GO" id="GO:0016020">
    <property type="term" value="C:membrane"/>
    <property type="evidence" value="ECO:0007669"/>
    <property type="project" value="TreeGrafter"/>
</dbReference>
<organism evidence="3 4">
    <name type="scientific">Paralvinella palmiformis</name>
    <dbReference type="NCBI Taxonomy" id="53620"/>
    <lineage>
        <taxon>Eukaryota</taxon>
        <taxon>Metazoa</taxon>
        <taxon>Spiralia</taxon>
        <taxon>Lophotrochozoa</taxon>
        <taxon>Annelida</taxon>
        <taxon>Polychaeta</taxon>
        <taxon>Sedentaria</taxon>
        <taxon>Canalipalpata</taxon>
        <taxon>Terebellida</taxon>
        <taxon>Terebelliformia</taxon>
        <taxon>Alvinellidae</taxon>
        <taxon>Paralvinella</taxon>
    </lineage>
</organism>
<evidence type="ECO:0000259" key="2">
    <source>
        <dbReference type="Pfam" id="PF01553"/>
    </source>
</evidence>
<keyword evidence="1" id="KW-0812">Transmembrane</keyword>
<gene>
    <name evidence="3" type="ORF">LSH36_196g04073</name>
</gene>
<feature type="transmembrane region" description="Helical" evidence="1">
    <location>
        <begin position="39"/>
        <end position="64"/>
    </location>
</feature>
<reference evidence="3" key="1">
    <citation type="journal article" date="2023" name="Mol. Biol. Evol.">
        <title>Third-Generation Sequencing Reveals the Adaptive Role of the Epigenome in Three Deep-Sea Polychaetes.</title>
        <authorList>
            <person name="Perez M."/>
            <person name="Aroh O."/>
            <person name="Sun Y."/>
            <person name="Lan Y."/>
            <person name="Juniper S.K."/>
            <person name="Young C.R."/>
            <person name="Angers B."/>
            <person name="Qian P.Y."/>
        </authorList>
    </citation>
    <scope>NUCLEOTIDE SEQUENCE</scope>
    <source>
        <strain evidence="3">P08H-3</strain>
    </source>
</reference>
<keyword evidence="1" id="KW-1133">Transmembrane helix</keyword>
<feature type="domain" description="Phospholipid/glycerol acyltransferase" evidence="2">
    <location>
        <begin position="106"/>
        <end position="227"/>
    </location>
</feature>
<evidence type="ECO:0000313" key="3">
    <source>
        <dbReference type="EMBL" id="KAK2157182.1"/>
    </source>
</evidence>
<keyword evidence="1" id="KW-0472">Membrane</keyword>
<dbReference type="SUPFAM" id="SSF69593">
    <property type="entry name" value="Glycerol-3-phosphate (1)-acyltransferase"/>
    <property type="match status" value="1"/>
</dbReference>
<dbReference type="GO" id="GO:0016746">
    <property type="term" value="F:acyltransferase activity"/>
    <property type="evidence" value="ECO:0007669"/>
    <property type="project" value="InterPro"/>
</dbReference>
<sequence>MSPEWTLIFNNTVNGIEVVYDYIYDHYIDIYYIEWLAWVFYPLVITFILPVAIVVLLYASALFLQLYKLRHLIRQAYGQDFWAGARQFLSIMWIAQGRIWFGHEIIGFDNIPNEGPAIIIYYHGAVPVDFYYVLARVIVDKRRPVYAIGDRFLYKIPGFKTLMEVFNVLPGTVSRGVELMQQGQLLAIAPGGVREAYFSDEYYRLIWGKRIGFARIAVEAKVPVIPMFTQNCREGFRALSIGRSWFLKVYEKTRLPIVPIYGMFPVKLRTFIGNPIFPDESISAQQLANKVKYAIEELIKKHQVTPGNIIRALAERFYTPDHCRAS</sequence>
<evidence type="ECO:0000313" key="4">
    <source>
        <dbReference type="Proteomes" id="UP001208570"/>
    </source>
</evidence>
<dbReference type="PANTHER" id="PTHR22753:SF14">
    <property type="entry name" value="MONOACYLGLYCEROL_DIACYLGLYCEROL O-ACYLTRANSFERASE"/>
    <property type="match status" value="1"/>
</dbReference>
<name>A0AAD9JQ83_9ANNE</name>
<dbReference type="CDD" id="cd07987">
    <property type="entry name" value="LPLAT_MGAT-like"/>
    <property type="match status" value="1"/>
</dbReference>
<protein>
    <recommendedName>
        <fullName evidence="2">Phospholipid/glycerol acyltransferase domain-containing protein</fullName>
    </recommendedName>
</protein>
<dbReference type="PANTHER" id="PTHR22753">
    <property type="entry name" value="TRANSMEMBRANE PROTEIN 68"/>
    <property type="match status" value="1"/>
</dbReference>